<protein>
    <submittedName>
        <fullName evidence="1">30837_t:CDS:1</fullName>
    </submittedName>
</protein>
<organism evidence="1 2">
    <name type="scientific">Racocetra persica</name>
    <dbReference type="NCBI Taxonomy" id="160502"/>
    <lineage>
        <taxon>Eukaryota</taxon>
        <taxon>Fungi</taxon>
        <taxon>Fungi incertae sedis</taxon>
        <taxon>Mucoromycota</taxon>
        <taxon>Glomeromycotina</taxon>
        <taxon>Glomeromycetes</taxon>
        <taxon>Diversisporales</taxon>
        <taxon>Gigasporaceae</taxon>
        <taxon>Racocetra</taxon>
    </lineage>
</organism>
<evidence type="ECO:0000313" key="2">
    <source>
        <dbReference type="Proteomes" id="UP000789920"/>
    </source>
</evidence>
<gene>
    <name evidence="1" type="ORF">RPERSI_LOCUS24256</name>
</gene>
<accession>A0ACA9RWY8</accession>
<reference evidence="1" key="1">
    <citation type="submission" date="2021-06" db="EMBL/GenBank/DDBJ databases">
        <authorList>
            <person name="Kallberg Y."/>
            <person name="Tangrot J."/>
            <person name="Rosling A."/>
        </authorList>
    </citation>
    <scope>NUCLEOTIDE SEQUENCE</scope>
    <source>
        <strain evidence="1">MA461A</strain>
    </source>
</reference>
<sequence>LVKQSKQLNEAQIDFVQQNHIQKVDIKIVQFNQLLALDIYEEIGSEKERE</sequence>
<comment type="caution">
    <text evidence="1">The sequence shown here is derived from an EMBL/GenBank/DDBJ whole genome shotgun (WGS) entry which is preliminary data.</text>
</comment>
<feature type="non-terminal residue" evidence="1">
    <location>
        <position position="1"/>
    </location>
</feature>
<proteinExistence type="predicted"/>
<dbReference type="Proteomes" id="UP000789920">
    <property type="component" value="Unassembled WGS sequence"/>
</dbReference>
<evidence type="ECO:0000313" key="1">
    <source>
        <dbReference type="EMBL" id="CAG8815583.1"/>
    </source>
</evidence>
<name>A0ACA9RWY8_9GLOM</name>
<keyword evidence="2" id="KW-1185">Reference proteome</keyword>
<dbReference type="EMBL" id="CAJVQC010077454">
    <property type="protein sequence ID" value="CAG8815583.1"/>
    <property type="molecule type" value="Genomic_DNA"/>
</dbReference>